<dbReference type="Proteomes" id="UP000198606">
    <property type="component" value="Unassembled WGS sequence"/>
</dbReference>
<keyword evidence="1" id="KW-0067">ATP-binding</keyword>
<evidence type="ECO:0000313" key="1">
    <source>
        <dbReference type="EMBL" id="SDH01999.1"/>
    </source>
</evidence>
<evidence type="ECO:0000313" key="2">
    <source>
        <dbReference type="Proteomes" id="UP000198606"/>
    </source>
</evidence>
<protein>
    <submittedName>
        <fullName evidence="1">ATP-binding cassette, subfamily B</fullName>
    </submittedName>
</protein>
<dbReference type="STRING" id="29435.SAMN05216588_102144"/>
<organism evidence="1 2">
    <name type="scientific">Phytopseudomonas flavescens</name>
    <dbReference type="NCBI Taxonomy" id="29435"/>
    <lineage>
        <taxon>Bacteria</taxon>
        <taxon>Pseudomonadati</taxon>
        <taxon>Pseudomonadota</taxon>
        <taxon>Gammaproteobacteria</taxon>
        <taxon>Pseudomonadales</taxon>
        <taxon>Pseudomonadaceae</taxon>
        <taxon>Phytopseudomonas</taxon>
    </lineage>
</organism>
<dbReference type="GO" id="GO:0005524">
    <property type="term" value="F:ATP binding"/>
    <property type="evidence" value="ECO:0007669"/>
    <property type="project" value="UniProtKB-KW"/>
</dbReference>
<sequence length="51" mass="6167">MSIFRSIPRPPSDLHGWRIRSLPDTPLQFVLFFVRHYKSWYLAILLLQVVR</sequence>
<dbReference type="AlphaFoldDB" id="A0A1G7Z0C1"/>
<dbReference type="EMBL" id="FNDG01000002">
    <property type="protein sequence ID" value="SDH01999.1"/>
    <property type="molecule type" value="Genomic_DNA"/>
</dbReference>
<name>A0A1G7Z0C1_9GAMM</name>
<reference evidence="1 2" key="1">
    <citation type="submission" date="2016-10" db="EMBL/GenBank/DDBJ databases">
        <authorList>
            <person name="de Groot N.N."/>
        </authorList>
    </citation>
    <scope>NUCLEOTIDE SEQUENCE [LARGE SCALE GENOMIC DNA]</scope>
    <source>
        <strain evidence="1 2">LMG 18387</strain>
    </source>
</reference>
<proteinExistence type="predicted"/>
<dbReference type="RefSeq" id="WP_167359703.1">
    <property type="nucleotide sequence ID" value="NZ_FNDG01000002.1"/>
</dbReference>
<gene>
    <name evidence="1" type="ORF">SAMN05216588_102144</name>
</gene>
<accession>A0A1G7Z0C1</accession>
<keyword evidence="1" id="KW-0547">Nucleotide-binding</keyword>